<dbReference type="InterPro" id="IPR001060">
    <property type="entry name" value="FCH_dom"/>
</dbReference>
<dbReference type="InterPro" id="IPR000198">
    <property type="entry name" value="RhoGAP_dom"/>
</dbReference>
<dbReference type="OrthoDB" id="79452at2759"/>
<evidence type="ECO:0000313" key="4">
    <source>
        <dbReference type="EMBL" id="KJA25775.1"/>
    </source>
</evidence>
<dbReference type="SUPFAM" id="SSF48350">
    <property type="entry name" value="GTPase activation domain, GAP"/>
    <property type="match status" value="1"/>
</dbReference>
<dbReference type="EMBL" id="KN817530">
    <property type="protein sequence ID" value="KJA25775.1"/>
    <property type="molecule type" value="Genomic_DNA"/>
</dbReference>
<dbReference type="CDD" id="cd00159">
    <property type="entry name" value="RhoGAP"/>
    <property type="match status" value="1"/>
</dbReference>
<dbReference type="Pfam" id="PF00611">
    <property type="entry name" value="FCH"/>
    <property type="match status" value="1"/>
</dbReference>
<feature type="compositionally biased region" description="Polar residues" evidence="2">
    <location>
        <begin position="214"/>
        <end position="231"/>
    </location>
</feature>
<dbReference type="STRING" id="945553.A0A0D2Q2K0"/>
<feature type="compositionally biased region" description="Polar residues" evidence="2">
    <location>
        <begin position="1"/>
        <end position="20"/>
    </location>
</feature>
<dbReference type="AlphaFoldDB" id="A0A0D2Q2K0"/>
<dbReference type="GO" id="GO:0005737">
    <property type="term" value="C:cytoplasm"/>
    <property type="evidence" value="ECO:0007669"/>
    <property type="project" value="TreeGrafter"/>
</dbReference>
<gene>
    <name evidence="4" type="ORF">HYPSUDRAFT_64500</name>
</gene>
<proteinExistence type="predicted"/>
<feature type="region of interest" description="Disordered" evidence="2">
    <location>
        <begin position="159"/>
        <end position="232"/>
    </location>
</feature>
<dbReference type="SUPFAM" id="SSF103657">
    <property type="entry name" value="BAR/IMD domain-like"/>
    <property type="match status" value="1"/>
</dbReference>
<protein>
    <recommendedName>
        <fullName evidence="3">Rho-GAP domain-containing protein</fullName>
    </recommendedName>
</protein>
<feature type="region of interest" description="Disordered" evidence="2">
    <location>
        <begin position="593"/>
        <end position="744"/>
    </location>
</feature>
<dbReference type="PANTHER" id="PTHR23176:SF134">
    <property type="entry name" value="RHO-TYPE GTPASE-ACTIVATING PROTEIN"/>
    <property type="match status" value="1"/>
</dbReference>
<dbReference type="Proteomes" id="UP000054270">
    <property type="component" value="Unassembled WGS sequence"/>
</dbReference>
<reference evidence="5" key="1">
    <citation type="submission" date="2014-04" db="EMBL/GenBank/DDBJ databases">
        <title>Evolutionary Origins and Diversification of the Mycorrhizal Mutualists.</title>
        <authorList>
            <consortium name="DOE Joint Genome Institute"/>
            <consortium name="Mycorrhizal Genomics Consortium"/>
            <person name="Kohler A."/>
            <person name="Kuo A."/>
            <person name="Nagy L.G."/>
            <person name="Floudas D."/>
            <person name="Copeland A."/>
            <person name="Barry K.W."/>
            <person name="Cichocki N."/>
            <person name="Veneault-Fourrey C."/>
            <person name="LaButti K."/>
            <person name="Lindquist E.A."/>
            <person name="Lipzen A."/>
            <person name="Lundell T."/>
            <person name="Morin E."/>
            <person name="Murat C."/>
            <person name="Riley R."/>
            <person name="Ohm R."/>
            <person name="Sun H."/>
            <person name="Tunlid A."/>
            <person name="Henrissat B."/>
            <person name="Grigoriev I.V."/>
            <person name="Hibbett D.S."/>
            <person name="Martin F."/>
        </authorList>
    </citation>
    <scope>NUCLEOTIDE SEQUENCE [LARGE SCALE GENOMIC DNA]</scope>
    <source>
        <strain evidence="5">FD-334 SS-4</strain>
    </source>
</reference>
<accession>A0A0D2Q2K0</accession>
<dbReference type="Gene3D" id="1.20.1270.60">
    <property type="entry name" value="Arfaptin homology (AH) domain/BAR domain"/>
    <property type="match status" value="1"/>
</dbReference>
<evidence type="ECO:0000256" key="1">
    <source>
        <dbReference type="ARBA" id="ARBA00022468"/>
    </source>
</evidence>
<organism evidence="4 5">
    <name type="scientific">Hypholoma sublateritium (strain FD-334 SS-4)</name>
    <dbReference type="NCBI Taxonomy" id="945553"/>
    <lineage>
        <taxon>Eukaryota</taxon>
        <taxon>Fungi</taxon>
        <taxon>Dikarya</taxon>
        <taxon>Basidiomycota</taxon>
        <taxon>Agaricomycotina</taxon>
        <taxon>Agaricomycetes</taxon>
        <taxon>Agaricomycetidae</taxon>
        <taxon>Agaricales</taxon>
        <taxon>Agaricineae</taxon>
        <taxon>Strophariaceae</taxon>
        <taxon>Hypholoma</taxon>
    </lineage>
</organism>
<feature type="compositionally biased region" description="Pro residues" evidence="2">
    <location>
        <begin position="594"/>
        <end position="609"/>
    </location>
</feature>
<dbReference type="PANTHER" id="PTHR23176">
    <property type="entry name" value="RHO/RAC/CDC GTPASE-ACTIVATING PROTEIN"/>
    <property type="match status" value="1"/>
</dbReference>
<dbReference type="Gene3D" id="1.10.555.10">
    <property type="entry name" value="Rho GTPase activation protein"/>
    <property type="match status" value="1"/>
</dbReference>
<dbReference type="Pfam" id="PF00620">
    <property type="entry name" value="RhoGAP"/>
    <property type="match status" value="1"/>
</dbReference>
<dbReference type="InterPro" id="IPR008936">
    <property type="entry name" value="Rho_GTPase_activation_prot"/>
</dbReference>
<sequence length="744" mass="82928">MDQLPQSSRTSFSDNPTTQGPLPLFDAQLRYVTDSYLSFFQERKRIEETYVESLRKLHRRIKFVDASLDDRGDLNTVRSAWSEVVENIDREAQARQALFATLTTDVIMPLTALKDTQERTRKRIKEDLKESGTAYNEFAEVMLPKLKNRYAKKYSEVEDQKRAAAVVSPPSPVLPSSSMNPDQFVSNSRANPPIPSRPIVTAPQPLRALDRRPSTSNQTGRNRSPSSSTAFSDLAHQGKKQLNQLIGFLDKGGSAKDGLGARENSALRTVRAKRDADEADREYRKGVHWLETLRLRRTKILEGGYKSLEMFAEEAAIAIKKVLEKYTDNLIATSTTQTQLSSHMRSNVEKISPEKDVAKLKTNIPRSLASAIPDPILYEHGLVGECNDLIFGFSLVDYATAKALPEGTVPKIVRICIDEIDKRGLESEGIYRVSGRHAVVQSLQHAIERDEAAFHFSAKDDVYAVSSLLKLYLRELPEPVFRFSLADRVQHTENREDHLKNDFMLLRSKMRRLPPVHQATLKAIIEHLARVAARLEKNKMDAKNLAIVFGSVIFGEDEMPKDGDLLSVQTIKDTVMEDLILHAHILYDHDVAPHSPPLPPTPAGEPVPPVSYGTKRTKVATIPSSADTLPPLLIQDFTPRLPPRPNNSIHPSGRGNISSPSQARAPPLPEKPQPSAQLDTATVTEESPSSSPTAESFMTGTEETRDERNSIYFPVQDSPPTPPKSVSHPPQDPDLQAVDTPQLK</sequence>
<feature type="compositionally biased region" description="Low complexity" evidence="2">
    <location>
        <begin position="163"/>
        <end position="178"/>
    </location>
</feature>
<dbReference type="InterPro" id="IPR027267">
    <property type="entry name" value="AH/BAR_dom_sf"/>
</dbReference>
<evidence type="ECO:0000256" key="2">
    <source>
        <dbReference type="SAM" id="MobiDB-lite"/>
    </source>
</evidence>
<feature type="domain" description="Rho-GAP" evidence="3">
    <location>
        <begin position="393"/>
        <end position="587"/>
    </location>
</feature>
<dbReference type="OMA" id="GECRDLI"/>
<feature type="region of interest" description="Disordered" evidence="2">
    <location>
        <begin position="1"/>
        <end position="21"/>
    </location>
</feature>
<dbReference type="InterPro" id="IPR050729">
    <property type="entry name" value="Rho-GAP"/>
</dbReference>
<dbReference type="GO" id="GO:0007165">
    <property type="term" value="P:signal transduction"/>
    <property type="evidence" value="ECO:0007669"/>
    <property type="project" value="InterPro"/>
</dbReference>
<name>A0A0D2Q2K0_HYPSF</name>
<feature type="compositionally biased region" description="Low complexity" evidence="2">
    <location>
        <begin position="680"/>
        <end position="696"/>
    </location>
</feature>
<keyword evidence="5" id="KW-1185">Reference proteome</keyword>
<dbReference type="GO" id="GO:0005096">
    <property type="term" value="F:GTPase activator activity"/>
    <property type="evidence" value="ECO:0007669"/>
    <property type="project" value="UniProtKB-KW"/>
</dbReference>
<evidence type="ECO:0000313" key="5">
    <source>
        <dbReference type="Proteomes" id="UP000054270"/>
    </source>
</evidence>
<feature type="compositionally biased region" description="Polar residues" evidence="2">
    <location>
        <begin position="646"/>
        <end position="662"/>
    </location>
</feature>
<evidence type="ECO:0000259" key="3">
    <source>
        <dbReference type="PROSITE" id="PS50238"/>
    </source>
</evidence>
<keyword evidence="1" id="KW-0343">GTPase activation</keyword>
<dbReference type="PROSITE" id="PS50238">
    <property type="entry name" value="RHOGAP"/>
    <property type="match status" value="1"/>
</dbReference>
<feature type="compositionally biased region" description="Polar residues" evidence="2">
    <location>
        <begin position="179"/>
        <end position="190"/>
    </location>
</feature>
<dbReference type="SMART" id="SM00324">
    <property type="entry name" value="RhoGAP"/>
    <property type="match status" value="1"/>
</dbReference>